<evidence type="ECO:0000313" key="2">
    <source>
        <dbReference type="Proteomes" id="UP000267029"/>
    </source>
</evidence>
<accession>A0A0R3U655</accession>
<evidence type="ECO:0000313" key="1">
    <source>
        <dbReference type="EMBL" id="VDD76234.1"/>
    </source>
</evidence>
<sequence length="197" mass="21422">MLGDNTYASSPKRQIVSILFHHELKDQVLMTSNKFTKLGSNADSIVDSILESFPADLKNFTIPDVPNLGKIKIIDVGHLSRACPTTINETLTKGNPSLIVSTCLNVTGAAINLPDKSITASIGRAKFDVTLIITKSVQPTAKASISIPVWKDINVKINNWFLGLFSGLLKNSGLVSFMLRTAVNSALQKIKLEKLFI</sequence>
<dbReference type="OrthoDB" id="6301656at2759"/>
<gene>
    <name evidence="1" type="ORF">MCOS_LOCUS2237</name>
</gene>
<proteinExistence type="predicted"/>
<dbReference type="EMBL" id="UXSR01000346">
    <property type="protein sequence ID" value="VDD76234.1"/>
    <property type="molecule type" value="Genomic_DNA"/>
</dbReference>
<protein>
    <submittedName>
        <fullName evidence="1">Uncharacterized protein</fullName>
    </submittedName>
</protein>
<reference evidence="1 2" key="1">
    <citation type="submission" date="2018-10" db="EMBL/GenBank/DDBJ databases">
        <authorList>
            <consortium name="Pathogen Informatics"/>
        </authorList>
    </citation>
    <scope>NUCLEOTIDE SEQUENCE [LARGE SCALE GENOMIC DNA]</scope>
</reference>
<keyword evidence="2" id="KW-1185">Reference proteome</keyword>
<dbReference type="Proteomes" id="UP000267029">
    <property type="component" value="Unassembled WGS sequence"/>
</dbReference>
<name>A0A0R3U655_MESCO</name>
<dbReference type="AlphaFoldDB" id="A0A0R3U655"/>
<organism evidence="1 2">
    <name type="scientific">Mesocestoides corti</name>
    <name type="common">Flatworm</name>
    <dbReference type="NCBI Taxonomy" id="53468"/>
    <lineage>
        <taxon>Eukaryota</taxon>
        <taxon>Metazoa</taxon>
        <taxon>Spiralia</taxon>
        <taxon>Lophotrochozoa</taxon>
        <taxon>Platyhelminthes</taxon>
        <taxon>Cestoda</taxon>
        <taxon>Eucestoda</taxon>
        <taxon>Cyclophyllidea</taxon>
        <taxon>Mesocestoididae</taxon>
        <taxon>Mesocestoides</taxon>
    </lineage>
</organism>